<dbReference type="OrthoDB" id="4221177at2"/>
<evidence type="ECO:0000313" key="4">
    <source>
        <dbReference type="Proteomes" id="UP000053127"/>
    </source>
</evidence>
<protein>
    <recommendedName>
        <fullName evidence="2">Putative Flp pilus-assembly TadG-like N-terminal domain-containing protein</fullName>
    </recommendedName>
</protein>
<dbReference type="Proteomes" id="UP000053127">
    <property type="component" value="Unassembled WGS sequence"/>
</dbReference>
<gene>
    <name evidence="3" type="ORF">AQI95_41850</name>
</gene>
<keyword evidence="1" id="KW-0812">Transmembrane</keyword>
<dbReference type="RefSeq" id="WP_067136444.1">
    <property type="nucleotide sequence ID" value="NZ_KQ948238.1"/>
</dbReference>
<feature type="domain" description="Putative Flp pilus-assembly TadG-like N-terminal" evidence="2">
    <location>
        <begin position="17"/>
        <end position="65"/>
    </location>
</feature>
<dbReference type="STRING" id="67386.AQI95_41850"/>
<evidence type="ECO:0000259" key="2">
    <source>
        <dbReference type="Pfam" id="PF13400"/>
    </source>
</evidence>
<keyword evidence="1" id="KW-0472">Membrane</keyword>
<keyword evidence="4" id="KW-1185">Reference proteome</keyword>
<dbReference type="Pfam" id="PF13400">
    <property type="entry name" value="Tad"/>
    <property type="match status" value="1"/>
</dbReference>
<dbReference type="InterPro" id="IPR028087">
    <property type="entry name" value="Tad_N"/>
</dbReference>
<proteinExistence type="predicted"/>
<comment type="caution">
    <text evidence="3">The sequence shown here is derived from an EMBL/GenBank/DDBJ whole genome shotgun (WGS) entry which is preliminary data.</text>
</comment>
<evidence type="ECO:0000313" key="3">
    <source>
        <dbReference type="EMBL" id="KUM97366.1"/>
    </source>
</evidence>
<keyword evidence="1" id="KW-1133">Transmembrane helix</keyword>
<dbReference type="AlphaFoldDB" id="A0A101NQK8"/>
<dbReference type="EMBL" id="LMWN01000084">
    <property type="protein sequence ID" value="KUM97366.1"/>
    <property type="molecule type" value="Genomic_DNA"/>
</dbReference>
<feature type="transmembrane region" description="Helical" evidence="1">
    <location>
        <begin position="21"/>
        <end position="39"/>
    </location>
</feature>
<sequence length="147" mass="15353">MTSTQRTPRRNWGDDRGGISIFVAIIAVPLLFVGGLFAVDSFGVTRAHERADGIATEAARAAAQAIDPAEAITGQAVVADPQNAAAAARTYLNRAGVTGTVTVSGDGHRITVQVTDTYTGRFAPKTWTVHATSSASLLHGITHPEKD</sequence>
<accession>A0A101NQK8</accession>
<name>A0A101NQK8_9ACTN</name>
<reference evidence="3 4" key="1">
    <citation type="submission" date="2015-10" db="EMBL/GenBank/DDBJ databases">
        <title>Draft genome sequence of Streptomyces yokosukanensis DSM 40224, type strain for the species Streptomyces yokosukanensis.</title>
        <authorList>
            <person name="Ruckert C."/>
            <person name="Winkler A."/>
            <person name="Kalinowski J."/>
            <person name="Kampfer P."/>
            <person name="Glaeser S."/>
        </authorList>
    </citation>
    <scope>NUCLEOTIDE SEQUENCE [LARGE SCALE GENOMIC DNA]</scope>
    <source>
        <strain evidence="3 4">DSM 40224</strain>
    </source>
</reference>
<organism evidence="3 4">
    <name type="scientific">Streptomyces yokosukanensis</name>
    <dbReference type="NCBI Taxonomy" id="67386"/>
    <lineage>
        <taxon>Bacteria</taxon>
        <taxon>Bacillati</taxon>
        <taxon>Actinomycetota</taxon>
        <taxon>Actinomycetes</taxon>
        <taxon>Kitasatosporales</taxon>
        <taxon>Streptomycetaceae</taxon>
        <taxon>Streptomyces</taxon>
    </lineage>
</organism>
<evidence type="ECO:0000256" key="1">
    <source>
        <dbReference type="SAM" id="Phobius"/>
    </source>
</evidence>